<organism evidence="1 2">
    <name type="scientific">Panagrellus redivivus</name>
    <name type="common">Microworm</name>
    <dbReference type="NCBI Taxonomy" id="6233"/>
    <lineage>
        <taxon>Eukaryota</taxon>
        <taxon>Metazoa</taxon>
        <taxon>Ecdysozoa</taxon>
        <taxon>Nematoda</taxon>
        <taxon>Chromadorea</taxon>
        <taxon>Rhabditida</taxon>
        <taxon>Tylenchina</taxon>
        <taxon>Panagrolaimomorpha</taxon>
        <taxon>Panagrolaimoidea</taxon>
        <taxon>Panagrolaimidae</taxon>
        <taxon>Panagrellus</taxon>
    </lineage>
</organism>
<dbReference type="Proteomes" id="UP000492821">
    <property type="component" value="Unassembled WGS sequence"/>
</dbReference>
<name>A0A7E4VTW4_PANRE</name>
<proteinExistence type="predicted"/>
<reference evidence="2" key="2">
    <citation type="submission" date="2020-10" db="UniProtKB">
        <authorList>
            <consortium name="WormBaseParasite"/>
        </authorList>
    </citation>
    <scope>IDENTIFICATION</scope>
</reference>
<evidence type="ECO:0000313" key="1">
    <source>
        <dbReference type="Proteomes" id="UP000492821"/>
    </source>
</evidence>
<dbReference type="AlphaFoldDB" id="A0A7E4VTW4"/>
<protein>
    <submittedName>
        <fullName evidence="2">Uncharacterized protein</fullName>
    </submittedName>
</protein>
<dbReference type="WBParaSite" id="Pan_g3099.t1">
    <property type="protein sequence ID" value="Pan_g3099.t1"/>
    <property type="gene ID" value="Pan_g3099"/>
</dbReference>
<reference evidence="1" key="1">
    <citation type="journal article" date="2013" name="Genetics">
        <title>The draft genome and transcriptome of Panagrellus redivivus are shaped by the harsh demands of a free-living lifestyle.</title>
        <authorList>
            <person name="Srinivasan J."/>
            <person name="Dillman A.R."/>
            <person name="Macchietto M.G."/>
            <person name="Heikkinen L."/>
            <person name="Lakso M."/>
            <person name="Fracchia K.M."/>
            <person name="Antoshechkin I."/>
            <person name="Mortazavi A."/>
            <person name="Wong G."/>
            <person name="Sternberg P.W."/>
        </authorList>
    </citation>
    <scope>NUCLEOTIDE SEQUENCE [LARGE SCALE GENOMIC DNA]</scope>
    <source>
        <strain evidence="1">MT8872</strain>
    </source>
</reference>
<keyword evidence="1" id="KW-1185">Reference proteome</keyword>
<evidence type="ECO:0000313" key="2">
    <source>
        <dbReference type="WBParaSite" id="Pan_g3099.t1"/>
    </source>
</evidence>
<accession>A0A7E4VTW4</accession>
<sequence length="156" mass="17133">MLPNETGLRTTLQGPCRVRLPKLDTSAVADSHVRHRQCLPEHRSPRICRAANSEVIWVVSMAQGQGYKCCGLLDLVVLYAMGALSIQVNIRRRPPPSLWMEIGPASKVGPLEVDTMNGSHLPLVREDKTGVIKVVDADNSCTEIVNTRALRVIGSR</sequence>